<dbReference type="HOGENOM" id="CLU_1829023_0_0_1"/>
<dbReference type="RefSeq" id="XP_005818236.1">
    <property type="nucleotide sequence ID" value="XM_005818179.1"/>
</dbReference>
<evidence type="ECO:0000256" key="1">
    <source>
        <dbReference type="SAM" id="MobiDB-lite"/>
    </source>
</evidence>
<dbReference type="AlphaFoldDB" id="L1I4T6"/>
<accession>L1I4T6</accession>
<dbReference type="EnsemblProtists" id="EKX31256">
    <property type="protein sequence ID" value="EKX31256"/>
    <property type="gene ID" value="GUITHDRAFT_149423"/>
</dbReference>
<organism evidence="2">
    <name type="scientific">Guillardia theta (strain CCMP2712)</name>
    <name type="common">Cryptophyte</name>
    <dbReference type="NCBI Taxonomy" id="905079"/>
    <lineage>
        <taxon>Eukaryota</taxon>
        <taxon>Cryptophyceae</taxon>
        <taxon>Pyrenomonadales</taxon>
        <taxon>Geminigeraceae</taxon>
        <taxon>Guillardia</taxon>
    </lineage>
</organism>
<dbReference type="PaxDb" id="55529-EKX31256"/>
<gene>
    <name evidence="2" type="ORF">GUITHDRAFT_149423</name>
</gene>
<dbReference type="KEGG" id="gtt:GUITHDRAFT_149423"/>
<reference evidence="4" key="2">
    <citation type="submission" date="2012-11" db="EMBL/GenBank/DDBJ databases">
        <authorList>
            <person name="Kuo A."/>
            <person name="Curtis B.A."/>
            <person name="Tanifuji G."/>
            <person name="Burki F."/>
            <person name="Gruber A."/>
            <person name="Irimia M."/>
            <person name="Maruyama S."/>
            <person name="Arias M.C."/>
            <person name="Ball S.G."/>
            <person name="Gile G.H."/>
            <person name="Hirakawa Y."/>
            <person name="Hopkins J.F."/>
            <person name="Rensing S.A."/>
            <person name="Schmutz J."/>
            <person name="Symeonidi A."/>
            <person name="Elias M."/>
            <person name="Eveleigh R.J."/>
            <person name="Herman E.K."/>
            <person name="Klute M.J."/>
            <person name="Nakayama T."/>
            <person name="Obornik M."/>
            <person name="Reyes-Prieto A."/>
            <person name="Armbrust E.V."/>
            <person name="Aves S.J."/>
            <person name="Beiko R.G."/>
            <person name="Coutinho P."/>
            <person name="Dacks J.B."/>
            <person name="Durnford D.G."/>
            <person name="Fast N.M."/>
            <person name="Green B.R."/>
            <person name="Grisdale C."/>
            <person name="Hempe F."/>
            <person name="Henrissat B."/>
            <person name="Hoppner M.P."/>
            <person name="Ishida K.-I."/>
            <person name="Kim E."/>
            <person name="Koreny L."/>
            <person name="Kroth P.G."/>
            <person name="Liu Y."/>
            <person name="Malik S.-B."/>
            <person name="Maier U.G."/>
            <person name="McRose D."/>
            <person name="Mock T."/>
            <person name="Neilson J.A."/>
            <person name="Onodera N.T."/>
            <person name="Poole A.M."/>
            <person name="Pritham E.J."/>
            <person name="Richards T.A."/>
            <person name="Rocap G."/>
            <person name="Roy S.W."/>
            <person name="Sarai C."/>
            <person name="Schaack S."/>
            <person name="Shirato S."/>
            <person name="Slamovits C.H."/>
            <person name="Spencer D.F."/>
            <person name="Suzuki S."/>
            <person name="Worden A.Z."/>
            <person name="Zauner S."/>
            <person name="Barry K."/>
            <person name="Bell C."/>
            <person name="Bharti A.K."/>
            <person name="Crow J.A."/>
            <person name="Grimwood J."/>
            <person name="Kramer R."/>
            <person name="Lindquist E."/>
            <person name="Lucas S."/>
            <person name="Salamov A."/>
            <person name="McFadden G.I."/>
            <person name="Lane C.E."/>
            <person name="Keeling P.J."/>
            <person name="Gray M.W."/>
            <person name="Grigoriev I.V."/>
            <person name="Archibald J.M."/>
        </authorList>
    </citation>
    <scope>NUCLEOTIDE SEQUENCE</scope>
    <source>
        <strain evidence="4">CCMP2712</strain>
    </source>
</reference>
<sequence>MRAEVSWYPEYVDGTELLYQEAFAIEKRKVATLSTQSPAPRCLSRSCSTVEEKLRHIRKEAADNKAEMEAAHEKELTALMKKQDQELSASRASWAKKEDHMKAKLKSRRAALTPSRIASKSWKSRHQRTCRMNWQRCTMGR</sequence>
<dbReference type="Proteomes" id="UP000011087">
    <property type="component" value="Unassembled WGS sequence"/>
</dbReference>
<evidence type="ECO:0000313" key="4">
    <source>
        <dbReference type="Proteomes" id="UP000011087"/>
    </source>
</evidence>
<reference evidence="3" key="3">
    <citation type="submission" date="2016-03" db="UniProtKB">
        <authorList>
            <consortium name="EnsemblProtists"/>
        </authorList>
    </citation>
    <scope>IDENTIFICATION</scope>
</reference>
<keyword evidence="4" id="KW-1185">Reference proteome</keyword>
<dbReference type="EMBL" id="JH993320">
    <property type="protein sequence ID" value="EKX31256.1"/>
    <property type="molecule type" value="Genomic_DNA"/>
</dbReference>
<protein>
    <submittedName>
        <fullName evidence="2 3">Uncharacterized protein</fullName>
    </submittedName>
</protein>
<evidence type="ECO:0000313" key="3">
    <source>
        <dbReference type="EnsemblProtists" id="EKX31256"/>
    </source>
</evidence>
<evidence type="ECO:0000313" key="2">
    <source>
        <dbReference type="EMBL" id="EKX31256.1"/>
    </source>
</evidence>
<reference evidence="2 4" key="1">
    <citation type="journal article" date="2012" name="Nature">
        <title>Algal genomes reveal evolutionary mosaicism and the fate of nucleomorphs.</title>
        <authorList>
            <consortium name="DOE Joint Genome Institute"/>
            <person name="Curtis B.A."/>
            <person name="Tanifuji G."/>
            <person name="Burki F."/>
            <person name="Gruber A."/>
            <person name="Irimia M."/>
            <person name="Maruyama S."/>
            <person name="Arias M.C."/>
            <person name="Ball S.G."/>
            <person name="Gile G.H."/>
            <person name="Hirakawa Y."/>
            <person name="Hopkins J.F."/>
            <person name="Kuo A."/>
            <person name="Rensing S.A."/>
            <person name="Schmutz J."/>
            <person name="Symeonidi A."/>
            <person name="Elias M."/>
            <person name="Eveleigh R.J."/>
            <person name="Herman E.K."/>
            <person name="Klute M.J."/>
            <person name="Nakayama T."/>
            <person name="Obornik M."/>
            <person name="Reyes-Prieto A."/>
            <person name="Armbrust E.V."/>
            <person name="Aves S.J."/>
            <person name="Beiko R.G."/>
            <person name="Coutinho P."/>
            <person name="Dacks J.B."/>
            <person name="Durnford D.G."/>
            <person name="Fast N.M."/>
            <person name="Green B.R."/>
            <person name="Grisdale C.J."/>
            <person name="Hempel F."/>
            <person name="Henrissat B."/>
            <person name="Hoppner M.P."/>
            <person name="Ishida K."/>
            <person name="Kim E."/>
            <person name="Koreny L."/>
            <person name="Kroth P.G."/>
            <person name="Liu Y."/>
            <person name="Malik S.B."/>
            <person name="Maier U.G."/>
            <person name="McRose D."/>
            <person name="Mock T."/>
            <person name="Neilson J.A."/>
            <person name="Onodera N.T."/>
            <person name="Poole A.M."/>
            <person name="Pritham E.J."/>
            <person name="Richards T.A."/>
            <person name="Rocap G."/>
            <person name="Roy S.W."/>
            <person name="Sarai C."/>
            <person name="Schaack S."/>
            <person name="Shirato S."/>
            <person name="Slamovits C.H."/>
            <person name="Spencer D.F."/>
            <person name="Suzuki S."/>
            <person name="Worden A.Z."/>
            <person name="Zauner S."/>
            <person name="Barry K."/>
            <person name="Bell C."/>
            <person name="Bharti A.K."/>
            <person name="Crow J.A."/>
            <person name="Grimwood J."/>
            <person name="Kramer R."/>
            <person name="Lindquist E."/>
            <person name="Lucas S."/>
            <person name="Salamov A."/>
            <person name="McFadden G.I."/>
            <person name="Lane C.E."/>
            <person name="Keeling P.J."/>
            <person name="Gray M.W."/>
            <person name="Grigoriev I.V."/>
            <person name="Archibald J.M."/>
        </authorList>
    </citation>
    <scope>NUCLEOTIDE SEQUENCE</scope>
    <source>
        <strain evidence="2 4">CCMP2712</strain>
    </source>
</reference>
<feature type="region of interest" description="Disordered" evidence="1">
    <location>
        <begin position="90"/>
        <end position="110"/>
    </location>
</feature>
<proteinExistence type="predicted"/>
<name>L1I4T6_GUITC</name>
<dbReference type="GeneID" id="17287977"/>